<keyword evidence="2" id="KW-1185">Reference proteome</keyword>
<dbReference type="Proteomes" id="UP000319210">
    <property type="component" value="Unassembled WGS sequence"/>
</dbReference>
<accession>A0A4Y3QW46</accession>
<name>A0A4Y3QW46_STRCI</name>
<evidence type="ECO:0000313" key="2">
    <source>
        <dbReference type="Proteomes" id="UP000319210"/>
    </source>
</evidence>
<reference evidence="1 2" key="1">
    <citation type="submission" date="2019-06" db="EMBL/GenBank/DDBJ databases">
        <title>Whole genome shotgun sequence of Streptomyces cacaoi subsp. cacaoi NBRC 12748.</title>
        <authorList>
            <person name="Hosoyama A."/>
            <person name="Uohara A."/>
            <person name="Ohji S."/>
            <person name="Ichikawa N."/>
        </authorList>
    </citation>
    <scope>NUCLEOTIDE SEQUENCE [LARGE SCALE GENOMIC DNA]</scope>
    <source>
        <strain evidence="1 2">NBRC 12748</strain>
    </source>
</reference>
<dbReference type="RefSeq" id="WP_030884584.1">
    <property type="nucleotide sequence ID" value="NZ_BJMM01000003.1"/>
</dbReference>
<comment type="caution">
    <text evidence="1">The sequence shown here is derived from an EMBL/GenBank/DDBJ whole genome shotgun (WGS) entry which is preliminary data.</text>
</comment>
<organism evidence="1 2">
    <name type="scientific">Streptomyces cacaoi</name>
    <dbReference type="NCBI Taxonomy" id="1898"/>
    <lineage>
        <taxon>Bacteria</taxon>
        <taxon>Bacillati</taxon>
        <taxon>Actinomycetota</taxon>
        <taxon>Actinomycetes</taxon>
        <taxon>Kitasatosporales</taxon>
        <taxon>Streptomycetaceae</taxon>
        <taxon>Streptomyces</taxon>
    </lineage>
</organism>
<sequence>MRGARPFRVVEGAMPEELLTPDVVTGCTQCEYLSRLYVGYRRMPEDARRRGQLMAFALQLWREHAAEHG</sequence>
<proteinExistence type="predicted"/>
<gene>
    <name evidence="1" type="ORF">SCA03_07810</name>
</gene>
<dbReference type="EMBL" id="BJMM01000003">
    <property type="protein sequence ID" value="GEB48230.1"/>
    <property type="molecule type" value="Genomic_DNA"/>
</dbReference>
<dbReference type="AlphaFoldDB" id="A0A4Y3QW46"/>
<evidence type="ECO:0000313" key="1">
    <source>
        <dbReference type="EMBL" id="GEB48230.1"/>
    </source>
</evidence>
<protein>
    <submittedName>
        <fullName evidence="1">Uncharacterized protein</fullName>
    </submittedName>
</protein>